<dbReference type="EMBL" id="ABQC02000012">
    <property type="protein sequence ID" value="EDY96366.1"/>
    <property type="molecule type" value="Genomic_DNA"/>
</dbReference>
<name>B5CVR9_PHOPM</name>
<protein>
    <recommendedName>
        <fullName evidence="4">DNA pilot protein</fullName>
    </recommendedName>
</protein>
<evidence type="ECO:0000313" key="3">
    <source>
        <dbReference type="Proteomes" id="UP000003452"/>
    </source>
</evidence>
<gene>
    <name evidence="2" type="ORF">BACPLE_00802</name>
</gene>
<sequence length="344" mass="38337">MGKIAGAAIGAAGDVAAAGMQTTASIVNTNNTNKANKEIAESTNQANIQIAQMSNEYNREQLERQIEQEWDMWNAENEYNSASSQRKRLEEAGLNPYMMMDGGSAGSASSMTSPAAQPAVVPQMQGATMQPADMSGLSGLRGIASEFIATLKAQEDIRGQQLINEGQEIENQYKADKLLADLEKTRTESGFVRSQTKGQDIMNRFRPEMLSSEIRQRKTDTMFTQLRAHGQMLANLSAYQWYKVLPQQIKQTINEQMVRINNMKLQGNLTQAQINTEINKAVTEFMKGAREQQQFDFESDSYKDRLDQIKADLRHAIYNSGPEGAFGLFNVGQGFYDQIRGAFR</sequence>
<evidence type="ECO:0008006" key="4">
    <source>
        <dbReference type="Google" id="ProtNLM"/>
    </source>
</evidence>
<comment type="caution">
    <text evidence="2">The sequence shown here is derived from an EMBL/GenBank/DDBJ whole genome shotgun (WGS) entry which is preliminary data.</text>
</comment>
<dbReference type="HOGENOM" id="CLU_751537_0_0_10"/>
<dbReference type="Proteomes" id="UP000003452">
    <property type="component" value="Unassembled WGS sequence"/>
</dbReference>
<evidence type="ECO:0000313" key="2">
    <source>
        <dbReference type="EMBL" id="EDY96366.1"/>
    </source>
</evidence>
<reference evidence="2 3" key="2">
    <citation type="submission" date="2008-08" db="EMBL/GenBank/DDBJ databases">
        <authorList>
            <person name="Fulton L."/>
            <person name="Clifton S."/>
            <person name="Fulton B."/>
            <person name="Xu J."/>
            <person name="Minx P."/>
            <person name="Pepin K.H."/>
            <person name="Johnson M."/>
            <person name="Thiruvilangam P."/>
            <person name="Bhonagiri V."/>
            <person name="Nash W.E."/>
            <person name="Mardis E.R."/>
            <person name="Wilson R.K."/>
        </authorList>
    </citation>
    <scope>NUCLEOTIDE SEQUENCE [LARGE SCALE GENOMIC DNA]</scope>
    <source>
        <strain evidence="3">DSM 17135 / JCM 12973 / M2</strain>
    </source>
</reference>
<feature type="coiled-coil region" evidence="1">
    <location>
        <begin position="43"/>
        <end position="92"/>
    </location>
</feature>
<evidence type="ECO:0000256" key="1">
    <source>
        <dbReference type="SAM" id="Coils"/>
    </source>
</evidence>
<dbReference type="OrthoDB" id="1123520at2"/>
<accession>B5CVR9</accession>
<dbReference type="AlphaFoldDB" id="B5CVR9"/>
<organism evidence="2 3">
    <name type="scientific">Phocaeicola plebeius (strain DSM 17135 / JCM 12973 / CCUG 54634 / M2)</name>
    <name type="common">Bacteroides plebeius</name>
    <dbReference type="NCBI Taxonomy" id="484018"/>
    <lineage>
        <taxon>Bacteria</taxon>
        <taxon>Pseudomonadati</taxon>
        <taxon>Bacteroidota</taxon>
        <taxon>Bacteroidia</taxon>
        <taxon>Bacteroidales</taxon>
        <taxon>Bacteroidaceae</taxon>
        <taxon>Phocaeicola</taxon>
    </lineage>
</organism>
<keyword evidence="1" id="KW-0175">Coiled coil</keyword>
<dbReference type="eggNOG" id="ENOG5032I1T">
    <property type="taxonomic scope" value="Bacteria"/>
</dbReference>
<dbReference type="GeneID" id="43183356"/>
<reference evidence="2 3" key="1">
    <citation type="submission" date="2008-08" db="EMBL/GenBank/DDBJ databases">
        <title>Draft genome sequence of Bacteroides plebeius (DSM 17135).</title>
        <authorList>
            <person name="Sudarsanam P."/>
            <person name="Ley R."/>
            <person name="Guruge J."/>
            <person name="Turnbaugh P.J."/>
            <person name="Mahowald M."/>
            <person name="Liep D."/>
            <person name="Gordon J."/>
        </authorList>
    </citation>
    <scope>NUCLEOTIDE SEQUENCE [LARGE SCALE GENOMIC DNA]</scope>
    <source>
        <strain evidence="3">DSM 17135 / JCM 12973 / M2</strain>
    </source>
</reference>
<proteinExistence type="predicted"/>
<dbReference type="RefSeq" id="WP_007558289.1">
    <property type="nucleotide sequence ID" value="NZ_DS990119.1"/>
</dbReference>